<feature type="compositionally biased region" description="Basic and acidic residues" evidence="1">
    <location>
        <begin position="145"/>
        <end position="166"/>
    </location>
</feature>
<feature type="region of interest" description="Disordered" evidence="1">
    <location>
        <begin position="48"/>
        <end position="79"/>
    </location>
</feature>
<feature type="compositionally biased region" description="Basic residues" evidence="1">
    <location>
        <begin position="69"/>
        <end position="79"/>
    </location>
</feature>
<feature type="non-terminal residue" evidence="3">
    <location>
        <position position="1"/>
    </location>
</feature>
<dbReference type="Proteomes" id="UP001162483">
    <property type="component" value="Unassembled WGS sequence"/>
</dbReference>
<name>A0ABN9DXF6_9NEOB</name>
<dbReference type="InterPro" id="IPR057667">
    <property type="entry name" value="HTH_SB"/>
</dbReference>
<feature type="domain" description="Sleeping Beauty transposase HTH" evidence="2">
    <location>
        <begin position="202"/>
        <end position="252"/>
    </location>
</feature>
<dbReference type="Gene3D" id="1.10.10.10">
    <property type="entry name" value="Winged helix-like DNA-binding domain superfamily/Winged helix DNA-binding domain"/>
    <property type="match status" value="1"/>
</dbReference>
<dbReference type="InterPro" id="IPR009057">
    <property type="entry name" value="Homeodomain-like_sf"/>
</dbReference>
<evidence type="ECO:0000313" key="3">
    <source>
        <dbReference type="EMBL" id="CAI9576007.1"/>
    </source>
</evidence>
<evidence type="ECO:0000259" key="2">
    <source>
        <dbReference type="Pfam" id="PF25787"/>
    </source>
</evidence>
<protein>
    <recommendedName>
        <fullName evidence="2">Sleeping Beauty transposase HTH domain-containing protein</fullName>
    </recommendedName>
</protein>
<organism evidence="3 4">
    <name type="scientific">Staurois parvus</name>
    <dbReference type="NCBI Taxonomy" id="386267"/>
    <lineage>
        <taxon>Eukaryota</taxon>
        <taxon>Metazoa</taxon>
        <taxon>Chordata</taxon>
        <taxon>Craniata</taxon>
        <taxon>Vertebrata</taxon>
        <taxon>Euteleostomi</taxon>
        <taxon>Amphibia</taxon>
        <taxon>Batrachia</taxon>
        <taxon>Anura</taxon>
        <taxon>Neobatrachia</taxon>
        <taxon>Ranoidea</taxon>
        <taxon>Ranidae</taxon>
        <taxon>Staurois</taxon>
    </lineage>
</organism>
<evidence type="ECO:0000256" key="1">
    <source>
        <dbReference type="SAM" id="MobiDB-lite"/>
    </source>
</evidence>
<keyword evidence="4" id="KW-1185">Reference proteome</keyword>
<sequence length="326" mass="36950">KYYWGPPGGGIRAVTSPCRRNAERRRRVWSVGSDGTLTNNTLEIFHNPVKKMEDKSDNDSSYREDGLRNKRSVRKRRSAGRASYMFASVGRRTTFHASIASPGDQTQTSISNSCVEENLGGHYGILDKQENIKVKEEVFSGEEQVSSREEDTYGKEEEHVSSREEDTTSGGKDPGNTETVLVQDSPVTRHKRTRHTTKVSIVRSKEISEDLRKQVVDAHKSGKGYKRIAKDLGLHLSTVKRIIYKWKKFSTVATLPRSGRPTKISAKARHTILKHMRDNTRVTAKDLKASLALDNINVHESTIRKTLSKWCSWDFTMEEDTALQQE</sequence>
<evidence type="ECO:0000313" key="4">
    <source>
        <dbReference type="Proteomes" id="UP001162483"/>
    </source>
</evidence>
<accession>A0ABN9DXF6</accession>
<comment type="caution">
    <text evidence="3">The sequence shown here is derived from an EMBL/GenBank/DDBJ whole genome shotgun (WGS) entry which is preliminary data.</text>
</comment>
<proteinExistence type="predicted"/>
<dbReference type="EMBL" id="CATNWA010014796">
    <property type="protein sequence ID" value="CAI9576007.1"/>
    <property type="molecule type" value="Genomic_DNA"/>
</dbReference>
<dbReference type="Pfam" id="PF25787">
    <property type="entry name" value="HTH_SB"/>
    <property type="match status" value="1"/>
</dbReference>
<gene>
    <name evidence="3" type="ORF">SPARVUS_LOCUS8316593</name>
</gene>
<reference evidence="3" key="1">
    <citation type="submission" date="2023-05" db="EMBL/GenBank/DDBJ databases">
        <authorList>
            <person name="Stuckert A."/>
        </authorList>
    </citation>
    <scope>NUCLEOTIDE SEQUENCE</scope>
</reference>
<dbReference type="InterPro" id="IPR036388">
    <property type="entry name" value="WH-like_DNA-bd_sf"/>
</dbReference>
<feature type="compositionally biased region" description="Basic and acidic residues" evidence="1">
    <location>
        <begin position="50"/>
        <end position="68"/>
    </location>
</feature>
<feature type="region of interest" description="Disordered" evidence="1">
    <location>
        <begin position="137"/>
        <end position="179"/>
    </location>
</feature>
<dbReference type="SUPFAM" id="SSF46689">
    <property type="entry name" value="Homeodomain-like"/>
    <property type="match status" value="1"/>
</dbReference>